<sequence>MKKTLSSFIALSIALLFGAATISVNAADAPGKTEAKKETKMEVCKDKEGKEVKCPEKKKGKKKKVETKVETK</sequence>
<comment type="caution">
    <text evidence="2">The sequence shown here is derived from an EMBL/GenBank/DDBJ whole genome shotgun (WGS) entry which is preliminary data.</text>
</comment>
<gene>
    <name evidence="2" type="ORF">A2637_03980</name>
</gene>
<proteinExistence type="predicted"/>
<evidence type="ECO:0000313" key="2">
    <source>
        <dbReference type="EMBL" id="OGI47289.1"/>
    </source>
</evidence>
<reference evidence="2 3" key="1">
    <citation type="journal article" date="2016" name="Nat. Commun.">
        <title>Thousands of microbial genomes shed light on interconnected biogeochemical processes in an aquifer system.</title>
        <authorList>
            <person name="Anantharaman K."/>
            <person name="Brown C.T."/>
            <person name="Hug L.A."/>
            <person name="Sharon I."/>
            <person name="Castelle C.J."/>
            <person name="Probst A.J."/>
            <person name="Thomas B.C."/>
            <person name="Singh A."/>
            <person name="Wilkins M.J."/>
            <person name="Karaoz U."/>
            <person name="Brodie E.L."/>
            <person name="Williams K.H."/>
            <person name="Hubbard S.S."/>
            <person name="Banfield J.F."/>
        </authorList>
    </citation>
    <scope>NUCLEOTIDE SEQUENCE [LARGE SCALE GENOMIC DNA]</scope>
</reference>
<protein>
    <submittedName>
        <fullName evidence="2">Uncharacterized protein</fullName>
    </submittedName>
</protein>
<evidence type="ECO:0000256" key="1">
    <source>
        <dbReference type="SAM" id="SignalP"/>
    </source>
</evidence>
<feature type="signal peptide" evidence="1">
    <location>
        <begin position="1"/>
        <end position="26"/>
    </location>
</feature>
<accession>A0A1F6TQF2</accession>
<dbReference type="AlphaFoldDB" id="A0A1F6TQF2"/>
<keyword evidence="1" id="KW-0732">Signal</keyword>
<evidence type="ECO:0000313" key="3">
    <source>
        <dbReference type="Proteomes" id="UP000179360"/>
    </source>
</evidence>
<dbReference type="EMBL" id="MFSY01000023">
    <property type="protein sequence ID" value="OGI47289.1"/>
    <property type="molecule type" value="Genomic_DNA"/>
</dbReference>
<name>A0A1F6TQF2_9PROT</name>
<organism evidence="2 3">
    <name type="scientific">Candidatus Muproteobacteria bacterium RIFCSPHIGHO2_01_FULL_65_16</name>
    <dbReference type="NCBI Taxonomy" id="1817764"/>
    <lineage>
        <taxon>Bacteria</taxon>
        <taxon>Pseudomonadati</taxon>
        <taxon>Pseudomonadota</taxon>
        <taxon>Candidatus Muproteobacteria</taxon>
    </lineage>
</organism>
<feature type="chain" id="PRO_5009225609" evidence="1">
    <location>
        <begin position="27"/>
        <end position="72"/>
    </location>
</feature>
<dbReference type="Proteomes" id="UP000179360">
    <property type="component" value="Unassembled WGS sequence"/>
</dbReference>